<gene>
    <name evidence="2" type="ORF">BCR44DRAFT_54295</name>
</gene>
<proteinExistence type="predicted"/>
<sequence length="185" mass="20580">MQVFTNAEGYCAVTYDPSRLSQNAIWTFIVALLPLFMSSTMLLHLSPRRHTLPQFTTLFRFSAISNILLTCWAMWMHFESRLYPWQEWKLVYFTIVSVWCCVNSTLSYAYLVEQKARSESRVRELNVNGLASTPSAIIMSTPLASAGVQSGGSSGYATVGQVVKVAGGVDEGEKEKVVRSSMTGD</sequence>
<keyword evidence="1" id="KW-0472">Membrane</keyword>
<evidence type="ECO:0000313" key="2">
    <source>
        <dbReference type="EMBL" id="ORZ31121.1"/>
    </source>
</evidence>
<feature type="transmembrane region" description="Helical" evidence="1">
    <location>
        <begin position="57"/>
        <end position="78"/>
    </location>
</feature>
<keyword evidence="1" id="KW-1133">Transmembrane helix</keyword>
<feature type="transmembrane region" description="Helical" evidence="1">
    <location>
        <begin position="24"/>
        <end position="45"/>
    </location>
</feature>
<organism evidence="2 3">
    <name type="scientific">Catenaria anguillulae PL171</name>
    <dbReference type="NCBI Taxonomy" id="765915"/>
    <lineage>
        <taxon>Eukaryota</taxon>
        <taxon>Fungi</taxon>
        <taxon>Fungi incertae sedis</taxon>
        <taxon>Blastocladiomycota</taxon>
        <taxon>Blastocladiomycetes</taxon>
        <taxon>Blastocladiales</taxon>
        <taxon>Catenariaceae</taxon>
        <taxon>Catenaria</taxon>
    </lineage>
</organism>
<keyword evidence="3" id="KW-1185">Reference proteome</keyword>
<dbReference type="Proteomes" id="UP000193411">
    <property type="component" value="Unassembled WGS sequence"/>
</dbReference>
<protein>
    <submittedName>
        <fullName evidence="2">Uncharacterized protein</fullName>
    </submittedName>
</protein>
<reference evidence="2 3" key="1">
    <citation type="submission" date="2016-07" db="EMBL/GenBank/DDBJ databases">
        <title>Pervasive Adenine N6-methylation of Active Genes in Fungi.</title>
        <authorList>
            <consortium name="DOE Joint Genome Institute"/>
            <person name="Mondo S.J."/>
            <person name="Dannebaum R.O."/>
            <person name="Kuo R.C."/>
            <person name="Labutti K."/>
            <person name="Haridas S."/>
            <person name="Kuo A."/>
            <person name="Salamov A."/>
            <person name="Ahrendt S.R."/>
            <person name="Lipzen A."/>
            <person name="Sullivan W."/>
            <person name="Andreopoulos W.B."/>
            <person name="Clum A."/>
            <person name="Lindquist E."/>
            <person name="Daum C."/>
            <person name="Ramamoorthy G.K."/>
            <person name="Gryganskyi A."/>
            <person name="Culley D."/>
            <person name="Magnuson J.K."/>
            <person name="James T.Y."/>
            <person name="O'Malley M.A."/>
            <person name="Stajich J.E."/>
            <person name="Spatafora J.W."/>
            <person name="Visel A."/>
            <person name="Grigoriev I.V."/>
        </authorList>
    </citation>
    <scope>NUCLEOTIDE SEQUENCE [LARGE SCALE GENOMIC DNA]</scope>
    <source>
        <strain evidence="2 3">PL171</strain>
    </source>
</reference>
<evidence type="ECO:0000256" key="1">
    <source>
        <dbReference type="SAM" id="Phobius"/>
    </source>
</evidence>
<dbReference type="AlphaFoldDB" id="A0A1Y2HB14"/>
<dbReference type="EMBL" id="MCFL01000066">
    <property type="protein sequence ID" value="ORZ31121.1"/>
    <property type="molecule type" value="Genomic_DNA"/>
</dbReference>
<comment type="caution">
    <text evidence="2">The sequence shown here is derived from an EMBL/GenBank/DDBJ whole genome shotgun (WGS) entry which is preliminary data.</text>
</comment>
<feature type="transmembrane region" description="Helical" evidence="1">
    <location>
        <begin position="90"/>
        <end position="111"/>
    </location>
</feature>
<name>A0A1Y2HB14_9FUNG</name>
<keyword evidence="1" id="KW-0812">Transmembrane</keyword>
<accession>A0A1Y2HB14</accession>
<evidence type="ECO:0000313" key="3">
    <source>
        <dbReference type="Proteomes" id="UP000193411"/>
    </source>
</evidence>